<proteinExistence type="predicted"/>
<organism evidence="1 2">
    <name type="scientific">Camellia lanceoleosa</name>
    <dbReference type="NCBI Taxonomy" id="1840588"/>
    <lineage>
        <taxon>Eukaryota</taxon>
        <taxon>Viridiplantae</taxon>
        <taxon>Streptophyta</taxon>
        <taxon>Embryophyta</taxon>
        <taxon>Tracheophyta</taxon>
        <taxon>Spermatophyta</taxon>
        <taxon>Magnoliopsida</taxon>
        <taxon>eudicotyledons</taxon>
        <taxon>Gunneridae</taxon>
        <taxon>Pentapetalae</taxon>
        <taxon>asterids</taxon>
        <taxon>Ericales</taxon>
        <taxon>Theaceae</taxon>
        <taxon>Camellia</taxon>
    </lineage>
</organism>
<accession>A0ACC0GAS8</accession>
<dbReference type="EMBL" id="CM045767">
    <property type="protein sequence ID" value="KAI7998233.1"/>
    <property type="molecule type" value="Genomic_DNA"/>
</dbReference>
<sequence>MDSLESSTPASKNPYTLLFKATTMIPISHYALGLLILGVVFLYNFLEFHFFEDLLFRGSPVTLTYNSCSEIYQGVASECRILHGRYLTMPKRECELCLLHRNVNVNVNPKST</sequence>
<protein>
    <submittedName>
        <fullName evidence="1">Uncharacterized protein</fullName>
    </submittedName>
</protein>
<comment type="caution">
    <text evidence="1">The sequence shown here is derived from an EMBL/GenBank/DDBJ whole genome shotgun (WGS) entry which is preliminary data.</text>
</comment>
<keyword evidence="2" id="KW-1185">Reference proteome</keyword>
<gene>
    <name evidence="1" type="ORF">LOK49_LG10G02096</name>
</gene>
<evidence type="ECO:0000313" key="1">
    <source>
        <dbReference type="EMBL" id="KAI7998233.1"/>
    </source>
</evidence>
<reference evidence="1 2" key="1">
    <citation type="journal article" date="2022" name="Plant J.">
        <title>Chromosome-level genome of Camellia lanceoleosa provides a valuable resource for understanding genome evolution and self-incompatibility.</title>
        <authorList>
            <person name="Gong W."/>
            <person name="Xiao S."/>
            <person name="Wang L."/>
            <person name="Liao Z."/>
            <person name="Chang Y."/>
            <person name="Mo W."/>
            <person name="Hu G."/>
            <person name="Li W."/>
            <person name="Zhao G."/>
            <person name="Zhu H."/>
            <person name="Hu X."/>
            <person name="Ji K."/>
            <person name="Xiang X."/>
            <person name="Song Q."/>
            <person name="Yuan D."/>
            <person name="Jin S."/>
            <person name="Zhang L."/>
        </authorList>
    </citation>
    <scope>NUCLEOTIDE SEQUENCE [LARGE SCALE GENOMIC DNA]</scope>
    <source>
        <strain evidence="1">SQ_2022a</strain>
    </source>
</reference>
<evidence type="ECO:0000313" key="2">
    <source>
        <dbReference type="Proteomes" id="UP001060215"/>
    </source>
</evidence>
<dbReference type="Proteomes" id="UP001060215">
    <property type="component" value="Chromosome 10"/>
</dbReference>
<name>A0ACC0GAS8_9ERIC</name>